<dbReference type="InterPro" id="IPR050260">
    <property type="entry name" value="FAD-bd_OxRdtase"/>
</dbReference>
<proteinExistence type="predicted"/>
<dbReference type="Gene3D" id="3.50.50.60">
    <property type="entry name" value="FAD/NAD(P)-binding domain"/>
    <property type="match status" value="4"/>
</dbReference>
<dbReference type="InterPro" id="IPR023753">
    <property type="entry name" value="FAD/NAD-binding_dom"/>
</dbReference>
<dbReference type="PRINTS" id="PR00368">
    <property type="entry name" value="FADPNR"/>
</dbReference>
<sequence length="414" mass="44152">MQLDPAISNPAVEEKRLDDGKWPNLTFILGHAASLDLASQTLSLSTGQSISFDRLCVATGARPVKLLGVTPELAGQILTLRDTDSVEKLAANLERARSVALIGNGGIALELVHALHTLDITWIVKHAHIADAFFDIDAADFLLDILRARRCAAASHARKARGEAAAGRLVIEAHSSVRSVRPGALPGSSTIPPATRTGLELELSSGKRVAADVAVAALGVVPNTEWVSGALERGPTGGILVNDRLESVSALGRVWAAGDACDLSVLEARPPDGSQWFQMRLWTQARSQGILAAHAMAGVDEETGASMAFELFTHVTSFAGHKVVLLGRYNAQGLDDEPAEDIRSYCRTSPPDDQGRGGTFVRLLLRKDRVEGAVLIGDTELEEAVEHLILDRLVVGHLMPGLLDPDAELDHVFD</sequence>
<dbReference type="InterPro" id="IPR036188">
    <property type="entry name" value="FAD/NAD-bd_sf"/>
</dbReference>
<keyword evidence="2" id="KW-0285">Flavoprotein</keyword>
<feature type="domain" description="FAD/NAD(P)-binding" evidence="4">
    <location>
        <begin position="24"/>
        <end position="149"/>
    </location>
</feature>
<dbReference type="Proteomes" id="UP001255856">
    <property type="component" value="Unassembled WGS sequence"/>
</dbReference>
<evidence type="ECO:0000313" key="5">
    <source>
        <dbReference type="EMBL" id="KAK2078126.1"/>
    </source>
</evidence>
<evidence type="ECO:0000313" key="6">
    <source>
        <dbReference type="Proteomes" id="UP001255856"/>
    </source>
</evidence>
<evidence type="ECO:0000256" key="3">
    <source>
        <dbReference type="ARBA" id="ARBA00022827"/>
    </source>
</evidence>
<organism evidence="5 6">
    <name type="scientific">Prototheca wickerhamii</name>
    <dbReference type="NCBI Taxonomy" id="3111"/>
    <lineage>
        <taxon>Eukaryota</taxon>
        <taxon>Viridiplantae</taxon>
        <taxon>Chlorophyta</taxon>
        <taxon>core chlorophytes</taxon>
        <taxon>Trebouxiophyceae</taxon>
        <taxon>Chlorellales</taxon>
        <taxon>Chlorellaceae</taxon>
        <taxon>Prototheca</taxon>
    </lineage>
</organism>
<evidence type="ECO:0000256" key="2">
    <source>
        <dbReference type="ARBA" id="ARBA00022630"/>
    </source>
</evidence>
<dbReference type="EMBL" id="JASFZW010000005">
    <property type="protein sequence ID" value="KAK2078126.1"/>
    <property type="molecule type" value="Genomic_DNA"/>
</dbReference>
<comment type="cofactor">
    <cofactor evidence="1">
        <name>FAD</name>
        <dbReference type="ChEBI" id="CHEBI:57692"/>
    </cofactor>
</comment>
<dbReference type="SUPFAM" id="SSF51905">
    <property type="entry name" value="FAD/NAD(P)-binding domain"/>
    <property type="match status" value="2"/>
</dbReference>
<feature type="domain" description="FAD/NAD(P)-binding" evidence="4">
    <location>
        <begin position="198"/>
        <end position="289"/>
    </location>
</feature>
<keyword evidence="3" id="KW-0274">FAD</keyword>
<name>A0AAD9IGR4_PROWI</name>
<reference evidence="5" key="1">
    <citation type="submission" date="2021-01" db="EMBL/GenBank/DDBJ databases">
        <authorList>
            <person name="Eckstrom K.M.E."/>
        </authorList>
    </citation>
    <scope>NUCLEOTIDE SEQUENCE</scope>
    <source>
        <strain evidence="5">UVCC 0001</strain>
    </source>
</reference>
<evidence type="ECO:0000256" key="1">
    <source>
        <dbReference type="ARBA" id="ARBA00001974"/>
    </source>
</evidence>
<accession>A0AAD9IGR4</accession>
<protein>
    <recommendedName>
        <fullName evidence="4">FAD/NAD(P)-binding domain-containing protein</fullName>
    </recommendedName>
</protein>
<dbReference type="PANTHER" id="PTHR43429">
    <property type="entry name" value="PYRIDINE NUCLEOTIDE-DISULFIDE OXIDOREDUCTASE DOMAIN-CONTAINING"/>
    <property type="match status" value="1"/>
</dbReference>
<dbReference type="PANTHER" id="PTHR43429:SF2">
    <property type="entry name" value="PYRIDINE NUCLEOTIDE-DISULFIDE OXIDOREDUCTASE DOMAIN-CONTAINING PROTEIN 1"/>
    <property type="match status" value="1"/>
</dbReference>
<dbReference type="Pfam" id="PF07992">
    <property type="entry name" value="Pyr_redox_2"/>
    <property type="match status" value="2"/>
</dbReference>
<keyword evidence="6" id="KW-1185">Reference proteome</keyword>
<gene>
    <name evidence="5" type="ORF">QBZ16_003994</name>
</gene>
<dbReference type="AlphaFoldDB" id="A0AAD9IGR4"/>
<dbReference type="GO" id="GO:0016491">
    <property type="term" value="F:oxidoreductase activity"/>
    <property type="evidence" value="ECO:0007669"/>
    <property type="project" value="InterPro"/>
</dbReference>
<evidence type="ECO:0000259" key="4">
    <source>
        <dbReference type="Pfam" id="PF07992"/>
    </source>
</evidence>
<comment type="caution">
    <text evidence="5">The sequence shown here is derived from an EMBL/GenBank/DDBJ whole genome shotgun (WGS) entry which is preliminary data.</text>
</comment>